<sequence>MTLAIISHTAHYRTSDGRIVGWGPTVAEIDHLSLIFKKIYHVAFLHDENAPRSAVPYQSNKVEFVPLPPSGGNSLKEKWTVLSQLRKTIGIVSGVLKKSDIFQFRAPTGIGIYLIPYLTMKYKKKGWFKYAGNWQQKNPPFGYALQRWMLKQQSRKVTVNGSWPDQAENIVPFENPCLTQQNRELGKSIIEQKTITEGANICFVGSLTEKKGFDIFMSALVDLRLKFNQVHIVGDGQLKEKYEQMIPGIVFHGFQPREKVHVILSKCHFIVLPSLSEGFPKVIAEGMNYGCVPIVSDVSCIGQIIKDGENGFLIMPITKERLFSILKKSFLLKNEDYREIVKRNYMLSYQFTFNSFLNEVQEKILQKEVMGYGEHIKL</sequence>
<dbReference type="EMBL" id="OCMF01000001">
    <property type="protein sequence ID" value="SOC78550.1"/>
    <property type="molecule type" value="Genomic_DNA"/>
</dbReference>
<proteinExistence type="predicted"/>
<dbReference type="PANTHER" id="PTHR45947">
    <property type="entry name" value="SULFOQUINOVOSYL TRANSFERASE SQD2"/>
    <property type="match status" value="1"/>
</dbReference>
<dbReference type="RefSeq" id="WP_097054366.1">
    <property type="nucleotide sequence ID" value="NZ_OCMF01000001.1"/>
</dbReference>
<name>A0A285WZJ1_9FLAO</name>
<keyword evidence="2" id="KW-1185">Reference proteome</keyword>
<accession>A0A285WZJ1</accession>
<dbReference type="Proteomes" id="UP000219193">
    <property type="component" value="Unassembled WGS sequence"/>
</dbReference>
<evidence type="ECO:0000313" key="2">
    <source>
        <dbReference type="Proteomes" id="UP000219193"/>
    </source>
</evidence>
<dbReference type="OrthoDB" id="1395864at2"/>
<dbReference type="CDD" id="cd03801">
    <property type="entry name" value="GT4_PimA-like"/>
    <property type="match status" value="1"/>
</dbReference>
<dbReference type="PANTHER" id="PTHR45947:SF3">
    <property type="entry name" value="SULFOQUINOVOSYL TRANSFERASE SQD2"/>
    <property type="match status" value="1"/>
</dbReference>
<dbReference type="Pfam" id="PF13692">
    <property type="entry name" value="Glyco_trans_1_4"/>
    <property type="match status" value="1"/>
</dbReference>
<gene>
    <name evidence="1" type="ORF">SAMN06296241_0060</name>
</gene>
<dbReference type="Gene3D" id="3.40.50.2000">
    <property type="entry name" value="Glycogen Phosphorylase B"/>
    <property type="match status" value="1"/>
</dbReference>
<dbReference type="InterPro" id="IPR050194">
    <property type="entry name" value="Glycosyltransferase_grp1"/>
</dbReference>
<dbReference type="GO" id="GO:0016757">
    <property type="term" value="F:glycosyltransferase activity"/>
    <property type="evidence" value="ECO:0007669"/>
    <property type="project" value="TreeGrafter"/>
</dbReference>
<evidence type="ECO:0000313" key="1">
    <source>
        <dbReference type="EMBL" id="SOC78550.1"/>
    </source>
</evidence>
<reference evidence="2" key="1">
    <citation type="submission" date="2017-09" db="EMBL/GenBank/DDBJ databases">
        <authorList>
            <person name="Varghese N."/>
            <person name="Submissions S."/>
        </authorList>
    </citation>
    <scope>NUCLEOTIDE SEQUENCE [LARGE SCALE GENOMIC DNA]</scope>
    <source>
        <strain evidence="2">CGMCC 1.12641</strain>
    </source>
</reference>
<keyword evidence="1" id="KW-0808">Transferase</keyword>
<organism evidence="1 2">
    <name type="scientific">Salinimicrobium sediminis</name>
    <dbReference type="NCBI Taxonomy" id="1343891"/>
    <lineage>
        <taxon>Bacteria</taxon>
        <taxon>Pseudomonadati</taxon>
        <taxon>Bacteroidota</taxon>
        <taxon>Flavobacteriia</taxon>
        <taxon>Flavobacteriales</taxon>
        <taxon>Flavobacteriaceae</taxon>
        <taxon>Salinimicrobium</taxon>
    </lineage>
</organism>
<protein>
    <submittedName>
        <fullName evidence="1">Glycosyl transferases group 1</fullName>
    </submittedName>
</protein>
<dbReference type="AlphaFoldDB" id="A0A285WZJ1"/>
<dbReference type="SUPFAM" id="SSF53756">
    <property type="entry name" value="UDP-Glycosyltransferase/glycogen phosphorylase"/>
    <property type="match status" value="1"/>
</dbReference>